<name>G0PEA2_CAEBE</name>
<feature type="region of interest" description="Disordered" evidence="1">
    <location>
        <begin position="1"/>
        <end position="36"/>
    </location>
</feature>
<sequence length="257" mass="30140">MDGNHQYVDFDDPEGEELSDFADTKPEMNPPMESAKVSEDAAFGELNVQEEYQEEIFYEEPQEHADGYPDVVLYDDEYAEEPEYMVDPEGIILEEEVLYEVDGEETKTHVDTDKGTKINRISDPKTTSKERSRFYNLPPERKQHYHQNRVESIRRQREEANHILSIPTSQATPEIFAKAQEILEKQSKESEKYKMRYQNMSLDERQELRRKQAAAKKIRQQAAFDPTDPYGVFAEMEKEVVERTKKAWKIVMAQRGM</sequence>
<dbReference type="Proteomes" id="UP000008068">
    <property type="component" value="Unassembled WGS sequence"/>
</dbReference>
<protein>
    <submittedName>
        <fullName evidence="2">Uncharacterized protein</fullName>
    </submittedName>
</protein>
<dbReference type="PANTHER" id="PTHR22084">
    <property type="entry name" value="GEX INTERACTING PROTEIN PROTEIN 4"/>
    <property type="match status" value="1"/>
</dbReference>
<dbReference type="EMBL" id="GL380311">
    <property type="protein sequence ID" value="EGT52845.1"/>
    <property type="molecule type" value="Genomic_DNA"/>
</dbReference>
<dbReference type="PANTHER" id="PTHR22084:SF1">
    <property type="entry name" value="BZIP DOMAIN-CONTAINING PROTEIN-RELATED"/>
    <property type="match status" value="1"/>
</dbReference>
<dbReference type="AlphaFoldDB" id="G0PEA2"/>
<feature type="compositionally biased region" description="Acidic residues" evidence="1">
    <location>
        <begin position="9"/>
        <end position="20"/>
    </location>
</feature>
<evidence type="ECO:0000256" key="1">
    <source>
        <dbReference type="SAM" id="MobiDB-lite"/>
    </source>
</evidence>
<keyword evidence="3" id="KW-1185">Reference proteome</keyword>
<reference evidence="3" key="1">
    <citation type="submission" date="2011-07" db="EMBL/GenBank/DDBJ databases">
        <authorList>
            <consortium name="Caenorhabditis brenneri Sequencing and Analysis Consortium"/>
            <person name="Wilson R.K."/>
        </authorList>
    </citation>
    <scope>NUCLEOTIDE SEQUENCE [LARGE SCALE GENOMIC DNA]</scope>
    <source>
        <strain evidence="3">PB2801</strain>
    </source>
</reference>
<evidence type="ECO:0000313" key="2">
    <source>
        <dbReference type="EMBL" id="EGT52845.1"/>
    </source>
</evidence>
<accession>G0PEA2</accession>
<organism evidence="3">
    <name type="scientific">Caenorhabditis brenneri</name>
    <name type="common">Nematode worm</name>
    <dbReference type="NCBI Taxonomy" id="135651"/>
    <lineage>
        <taxon>Eukaryota</taxon>
        <taxon>Metazoa</taxon>
        <taxon>Ecdysozoa</taxon>
        <taxon>Nematoda</taxon>
        <taxon>Chromadorea</taxon>
        <taxon>Rhabditida</taxon>
        <taxon>Rhabditina</taxon>
        <taxon>Rhabditomorpha</taxon>
        <taxon>Rhabditoidea</taxon>
        <taxon>Rhabditidae</taxon>
        <taxon>Peloderinae</taxon>
        <taxon>Caenorhabditis</taxon>
    </lineage>
</organism>
<evidence type="ECO:0000313" key="3">
    <source>
        <dbReference type="Proteomes" id="UP000008068"/>
    </source>
</evidence>
<feature type="region of interest" description="Disordered" evidence="1">
    <location>
        <begin position="104"/>
        <end position="132"/>
    </location>
</feature>
<dbReference type="HOGENOM" id="CLU_1090805_0_0_1"/>
<proteinExistence type="predicted"/>
<dbReference type="InParanoid" id="G0PEA2"/>
<dbReference type="STRING" id="135651.G0PEA2"/>
<gene>
    <name evidence="2" type="ORF">CAEBREN_20769</name>
</gene>